<evidence type="ECO:0000313" key="1">
    <source>
        <dbReference type="EMBL" id="KWT65243.1"/>
    </source>
</evidence>
<proteinExistence type="predicted"/>
<dbReference type="EC" id="3.5.1.90" evidence="1"/>
<protein>
    <submittedName>
        <fullName evidence="1">Adenosylcobinamide amidohydrolase</fullName>
        <ecNumber evidence="1">3.5.1.90</ecNumber>
    </submittedName>
</protein>
<keyword evidence="1" id="KW-0378">Hydrolase</keyword>
<dbReference type="EMBL" id="LMTR01000082">
    <property type="protein sequence ID" value="KWT65243.1"/>
    <property type="molecule type" value="Genomic_DNA"/>
</dbReference>
<dbReference type="PANTHER" id="PTHR35336:SF5">
    <property type="entry name" value="ADENOSYLCOBINAMIDE AMIDOHYDROLASE"/>
    <property type="match status" value="1"/>
</dbReference>
<dbReference type="InterPro" id="IPR002808">
    <property type="entry name" value="AdoCbi_amidolase"/>
</dbReference>
<sequence>MDKPFSITLAPPFLTATFAQPQRVLSWSMLRPGMVIANRIAWLEVRNADLPADADPFEVIGKRVSDAGLEDAVVLVTSRDIRRHHHHHAPVENVHANCLTTAGLSNSERVGTRLHMPPPFAGTINTLVHLSVPLTEGGMLEALSIATEARTTAILEAGLYRGGKHITGTGTDCIAIASPIGGPAQPYAGKHTAIGEAIGAAAYHATVAAIDDWKTDCAELNAAMRAS</sequence>
<evidence type="ECO:0000313" key="2">
    <source>
        <dbReference type="Proteomes" id="UP000059074"/>
    </source>
</evidence>
<dbReference type="OrthoDB" id="9767827at2"/>
<dbReference type="AlphaFoldDB" id="A0A109BAM5"/>
<dbReference type="Pfam" id="PF01955">
    <property type="entry name" value="CbiZ"/>
    <property type="match status" value="1"/>
</dbReference>
<reference evidence="1 2" key="1">
    <citation type="submission" date="2015-10" db="EMBL/GenBank/DDBJ databases">
        <title>Transcriptomic analysis of a linuron degrading triple-species bacterial consortium.</title>
        <authorList>
            <person name="Albers P."/>
        </authorList>
    </citation>
    <scope>NUCLEOTIDE SEQUENCE [LARGE SCALE GENOMIC DNA]</scope>
    <source>
        <strain evidence="1 2">WDL6</strain>
    </source>
</reference>
<gene>
    <name evidence="1" type="ORF">APY04_2992</name>
</gene>
<dbReference type="PANTHER" id="PTHR35336">
    <property type="entry name" value="ADENOSYLCOBINAMIDE AMIDOHYDROLASE"/>
    <property type="match status" value="1"/>
</dbReference>
<dbReference type="STRING" id="121290.APY04_2992"/>
<keyword evidence="2" id="KW-1185">Reference proteome</keyword>
<name>A0A109BAM5_HYPSL</name>
<dbReference type="GO" id="GO:0043756">
    <property type="term" value="F:adenosylcobinamide hydrolase activity"/>
    <property type="evidence" value="ECO:0007669"/>
    <property type="project" value="UniProtKB-EC"/>
</dbReference>
<dbReference type="RefSeq" id="WP_068463924.1">
    <property type="nucleotide sequence ID" value="NZ_LMTR01000082.1"/>
</dbReference>
<dbReference type="InterPro" id="IPR052209">
    <property type="entry name" value="CbiZ"/>
</dbReference>
<organism evidence="1 2">
    <name type="scientific">Hyphomicrobium sulfonivorans</name>
    <dbReference type="NCBI Taxonomy" id="121290"/>
    <lineage>
        <taxon>Bacteria</taxon>
        <taxon>Pseudomonadati</taxon>
        <taxon>Pseudomonadota</taxon>
        <taxon>Alphaproteobacteria</taxon>
        <taxon>Hyphomicrobiales</taxon>
        <taxon>Hyphomicrobiaceae</taxon>
        <taxon>Hyphomicrobium</taxon>
    </lineage>
</organism>
<dbReference type="Proteomes" id="UP000059074">
    <property type="component" value="Unassembled WGS sequence"/>
</dbReference>
<comment type="caution">
    <text evidence="1">The sequence shown here is derived from an EMBL/GenBank/DDBJ whole genome shotgun (WGS) entry which is preliminary data.</text>
</comment>
<accession>A0A109BAM5</accession>
<dbReference type="PATRIC" id="fig|121290.4.peg.593"/>